<feature type="compositionally biased region" description="Acidic residues" evidence="1">
    <location>
        <begin position="168"/>
        <end position="186"/>
    </location>
</feature>
<gene>
    <name evidence="4" type="ORF">B0J13DRAFT_555979</name>
</gene>
<feature type="chain" id="PRO_5040512347" description="Infection structure specific protein" evidence="3">
    <location>
        <begin position="22"/>
        <end position="216"/>
    </location>
</feature>
<evidence type="ECO:0000313" key="5">
    <source>
        <dbReference type="Proteomes" id="UP000717696"/>
    </source>
</evidence>
<comment type="caution">
    <text evidence="4">The sequence shown here is derived from an EMBL/GenBank/DDBJ whole genome shotgun (WGS) entry which is preliminary data.</text>
</comment>
<evidence type="ECO:0000313" key="4">
    <source>
        <dbReference type="EMBL" id="KAH7142723.1"/>
    </source>
</evidence>
<keyword evidence="5" id="KW-1185">Reference proteome</keyword>
<dbReference type="EMBL" id="JAGMUU010000011">
    <property type="protein sequence ID" value="KAH7142723.1"/>
    <property type="molecule type" value="Genomic_DNA"/>
</dbReference>
<accession>A0A9P9J611</accession>
<name>A0A9P9J611_9HYPO</name>
<evidence type="ECO:0008006" key="6">
    <source>
        <dbReference type="Google" id="ProtNLM"/>
    </source>
</evidence>
<organism evidence="4 5">
    <name type="scientific">Dactylonectria estremocensis</name>
    <dbReference type="NCBI Taxonomy" id="1079267"/>
    <lineage>
        <taxon>Eukaryota</taxon>
        <taxon>Fungi</taxon>
        <taxon>Dikarya</taxon>
        <taxon>Ascomycota</taxon>
        <taxon>Pezizomycotina</taxon>
        <taxon>Sordariomycetes</taxon>
        <taxon>Hypocreomycetidae</taxon>
        <taxon>Hypocreales</taxon>
        <taxon>Nectriaceae</taxon>
        <taxon>Dactylonectria</taxon>
    </lineage>
</organism>
<dbReference type="Proteomes" id="UP000717696">
    <property type="component" value="Unassembled WGS sequence"/>
</dbReference>
<dbReference type="AlphaFoldDB" id="A0A9P9J611"/>
<feature type="region of interest" description="Disordered" evidence="1">
    <location>
        <begin position="155"/>
        <end position="191"/>
    </location>
</feature>
<keyword evidence="2" id="KW-1133">Transmembrane helix</keyword>
<feature type="signal peptide" evidence="3">
    <location>
        <begin position="1"/>
        <end position="21"/>
    </location>
</feature>
<proteinExistence type="predicted"/>
<reference evidence="4" key="1">
    <citation type="journal article" date="2021" name="Nat. Commun.">
        <title>Genetic determinants of endophytism in the Arabidopsis root mycobiome.</title>
        <authorList>
            <person name="Mesny F."/>
            <person name="Miyauchi S."/>
            <person name="Thiergart T."/>
            <person name="Pickel B."/>
            <person name="Atanasova L."/>
            <person name="Karlsson M."/>
            <person name="Huettel B."/>
            <person name="Barry K.W."/>
            <person name="Haridas S."/>
            <person name="Chen C."/>
            <person name="Bauer D."/>
            <person name="Andreopoulos W."/>
            <person name="Pangilinan J."/>
            <person name="LaButti K."/>
            <person name="Riley R."/>
            <person name="Lipzen A."/>
            <person name="Clum A."/>
            <person name="Drula E."/>
            <person name="Henrissat B."/>
            <person name="Kohler A."/>
            <person name="Grigoriev I.V."/>
            <person name="Martin F.M."/>
            <person name="Hacquard S."/>
        </authorList>
    </citation>
    <scope>NUCLEOTIDE SEQUENCE</scope>
    <source>
        <strain evidence="4">MPI-CAGE-AT-0021</strain>
    </source>
</reference>
<keyword evidence="2" id="KW-0472">Membrane</keyword>
<feature type="transmembrane region" description="Helical" evidence="2">
    <location>
        <begin position="194"/>
        <end position="214"/>
    </location>
</feature>
<evidence type="ECO:0000256" key="1">
    <source>
        <dbReference type="SAM" id="MobiDB-lite"/>
    </source>
</evidence>
<evidence type="ECO:0000256" key="3">
    <source>
        <dbReference type="SAM" id="SignalP"/>
    </source>
</evidence>
<dbReference type="OrthoDB" id="5103055at2759"/>
<protein>
    <recommendedName>
        <fullName evidence="6">Infection structure specific protein</fullName>
    </recommendedName>
</protein>
<sequence>MTPTRTSTLLLLLTLATSTLANRVPYYIAATPAPTAGLLPVLQARQTSSPTSTAGEGEDVDPLVASCSSAIISFLSVAPQVSSDLADWIEENISGTCNVYPTTDIPASLTSALSSLESHGSSFNCHESSLIELVMSTCAELPEFSASIHPVAEECQDSDPCGNGGNSADDEAEENTESDNDSDNDSDSNRAASGLMGVGAVAAIVVGSLVVAALQL</sequence>
<keyword evidence="2" id="KW-0812">Transmembrane</keyword>
<evidence type="ECO:0000256" key="2">
    <source>
        <dbReference type="SAM" id="Phobius"/>
    </source>
</evidence>
<keyword evidence="3" id="KW-0732">Signal</keyword>